<sequence>MKNTNFWIGNGLLAAALLILLFMGTLSEMLGVGAVILWMALAAAGTYFIMKS</sequence>
<keyword evidence="1" id="KW-1133">Transmembrane helix</keyword>
<proteinExistence type="predicted"/>
<evidence type="ECO:0000313" key="3">
    <source>
        <dbReference type="EMBL" id="QTX11608.1"/>
    </source>
</evidence>
<dbReference type="RefSeq" id="WP_207250684.1">
    <property type="nucleotide sequence ID" value="NZ_JAFMPM010000006.1"/>
</dbReference>
<feature type="transmembrane region" description="Helical" evidence="1">
    <location>
        <begin position="30"/>
        <end position="50"/>
    </location>
</feature>
<keyword evidence="1" id="KW-0812">Transmembrane</keyword>
<keyword evidence="4" id="KW-1185">Reference proteome</keyword>
<reference evidence="2 4" key="1">
    <citation type="submission" date="2021-03" db="EMBL/GenBank/DDBJ databases">
        <title>Draft genome and methylome analysis of Thiotrix fructosivoruns ATCC 49748.</title>
        <authorList>
            <person name="Fomenkov A."/>
            <person name="Grabovich M.Y."/>
            <person name="Roberts R.J."/>
        </authorList>
    </citation>
    <scope>NUCLEOTIDE SEQUENCE [LARGE SCALE GENOMIC DNA]</scope>
    <source>
        <strain evidence="2 4">ATCC 49748</strain>
    </source>
</reference>
<dbReference type="AlphaFoldDB" id="A0A8B0SNJ5"/>
<protein>
    <submittedName>
        <fullName evidence="3">Uncharacterized protein</fullName>
    </submittedName>
</protein>
<keyword evidence="1" id="KW-0472">Membrane</keyword>
<feature type="transmembrane region" description="Helical" evidence="1">
    <location>
        <begin position="6"/>
        <end position="23"/>
    </location>
</feature>
<evidence type="ECO:0000256" key="1">
    <source>
        <dbReference type="SAM" id="Phobius"/>
    </source>
</evidence>
<name>A0A8B0SNJ5_9GAMM</name>
<reference evidence="3" key="2">
    <citation type="submission" date="2021-04" db="EMBL/GenBank/DDBJ databases">
        <title>Complete Genome and methylome analysis of Thiothrix fructosivorans ATCC 49748.</title>
        <authorList>
            <person name="Fomenkov A."/>
            <person name="Sun L."/>
            <person name="Vincze T."/>
            <person name="Grabovich M.Y."/>
            <person name="Roberts R.J."/>
        </authorList>
    </citation>
    <scope>NUCLEOTIDE SEQUENCE</scope>
    <source>
        <strain evidence="3">ATCC 49748</strain>
    </source>
</reference>
<gene>
    <name evidence="3" type="ORF">J1836_004445</name>
    <name evidence="2" type="ORF">J1836_08385</name>
</gene>
<accession>A0A8B0SNJ5</accession>
<dbReference type="Proteomes" id="UP000664466">
    <property type="component" value="Unassembled WGS sequence"/>
</dbReference>
<evidence type="ECO:0000313" key="4">
    <source>
        <dbReference type="Proteomes" id="UP000664466"/>
    </source>
</evidence>
<evidence type="ECO:0000313" key="2">
    <source>
        <dbReference type="EMBL" id="MBO0612942.1"/>
    </source>
</evidence>
<dbReference type="EMBL" id="JAFMPM010000006">
    <property type="protein sequence ID" value="MBO0612942.1"/>
    <property type="molecule type" value="Genomic_DNA"/>
</dbReference>
<organism evidence="3">
    <name type="scientific">Thiothrix fructosivorans</name>
    <dbReference type="NCBI Taxonomy" id="111770"/>
    <lineage>
        <taxon>Bacteria</taxon>
        <taxon>Pseudomonadati</taxon>
        <taxon>Pseudomonadota</taxon>
        <taxon>Gammaproteobacteria</taxon>
        <taxon>Thiotrichales</taxon>
        <taxon>Thiotrichaceae</taxon>
        <taxon>Thiothrix</taxon>
    </lineage>
</organism>
<dbReference type="EMBL" id="CP072748">
    <property type="protein sequence ID" value="QTX11608.1"/>
    <property type="molecule type" value="Genomic_DNA"/>
</dbReference>